<dbReference type="CDD" id="cd06137">
    <property type="entry name" value="DEDDh_RNase"/>
    <property type="match status" value="1"/>
</dbReference>
<keyword evidence="4" id="KW-0269">Exonuclease</keyword>
<feature type="compositionally biased region" description="Polar residues" evidence="6">
    <location>
        <begin position="284"/>
        <end position="301"/>
    </location>
</feature>
<dbReference type="GO" id="GO:0006364">
    <property type="term" value="P:rRNA processing"/>
    <property type="evidence" value="ECO:0007669"/>
    <property type="project" value="UniProtKB-KW"/>
</dbReference>
<dbReference type="GO" id="GO:0000027">
    <property type="term" value="P:ribosomal large subunit assembly"/>
    <property type="evidence" value="ECO:0007669"/>
    <property type="project" value="TreeGrafter"/>
</dbReference>
<comment type="function">
    <text evidence="5">Exoribonuclease involved in ribosome biosynthesis. Involved in the processing of ITS1, the internal transcribed spacer localized between the 18S and 5.8S rRNAs.</text>
</comment>
<dbReference type="SMART" id="SM00479">
    <property type="entry name" value="EXOIII"/>
    <property type="match status" value="1"/>
</dbReference>
<keyword evidence="3" id="KW-0378">Hydrolase</keyword>
<evidence type="ECO:0000256" key="6">
    <source>
        <dbReference type="SAM" id="MobiDB-lite"/>
    </source>
</evidence>
<keyword evidence="1" id="KW-0698">rRNA processing</keyword>
<dbReference type="EMBL" id="CAJRGZ010000015">
    <property type="protein sequence ID" value="CAG5147141.1"/>
    <property type="molecule type" value="Genomic_DNA"/>
</dbReference>
<evidence type="ECO:0000256" key="3">
    <source>
        <dbReference type="ARBA" id="ARBA00022801"/>
    </source>
</evidence>
<evidence type="ECO:0000256" key="5">
    <source>
        <dbReference type="ARBA" id="ARBA00025599"/>
    </source>
</evidence>
<dbReference type="SUPFAM" id="SSF53098">
    <property type="entry name" value="Ribonuclease H-like"/>
    <property type="match status" value="1"/>
</dbReference>
<feature type="region of interest" description="Disordered" evidence="6">
    <location>
        <begin position="284"/>
        <end position="313"/>
    </location>
</feature>
<dbReference type="InterPro" id="IPR036397">
    <property type="entry name" value="RNaseH_sf"/>
</dbReference>
<feature type="domain" description="Exonuclease" evidence="7">
    <location>
        <begin position="129"/>
        <end position="359"/>
    </location>
</feature>
<keyword evidence="9" id="KW-1185">Reference proteome</keyword>
<gene>
    <name evidence="8" type="ORF">ALTATR162_LOCUS1990</name>
</gene>
<dbReference type="PANTHER" id="PTHR12801:SF45">
    <property type="entry name" value="RNA EXONUCLEASE 4"/>
    <property type="match status" value="1"/>
</dbReference>
<organism evidence="8 9">
    <name type="scientific">Alternaria atra</name>
    <dbReference type="NCBI Taxonomy" id="119953"/>
    <lineage>
        <taxon>Eukaryota</taxon>
        <taxon>Fungi</taxon>
        <taxon>Dikarya</taxon>
        <taxon>Ascomycota</taxon>
        <taxon>Pezizomycotina</taxon>
        <taxon>Dothideomycetes</taxon>
        <taxon>Pleosporomycetidae</taxon>
        <taxon>Pleosporales</taxon>
        <taxon>Pleosporineae</taxon>
        <taxon>Pleosporaceae</taxon>
        <taxon>Alternaria</taxon>
        <taxon>Alternaria sect. Ulocladioides</taxon>
    </lineage>
</organism>
<dbReference type="GeneID" id="67013385"/>
<evidence type="ECO:0000256" key="4">
    <source>
        <dbReference type="ARBA" id="ARBA00022839"/>
    </source>
</evidence>
<dbReference type="Proteomes" id="UP000676310">
    <property type="component" value="Unassembled WGS sequence"/>
</dbReference>
<sequence length="366" mass="41534">MYVDLESVPNLLVAIQQLTKGLQRALLYREKHPFTPDIFPQEWPSMFVYYEDGRTDCQPCTTACQYHSAAVDRTTKCWMCCGKHVSEATPCSSSLVHVMREYRPGELDRLHQLQETPHFHPNRATTVKFAVAIDCEMGTARNGDSELIRLSAVDYLTGEVLINNLVKPDQPMLHLNTKWSGVTFDQLNEAVRKKTTLKGKAGARKQLWKFVGPDTFLVGHSVHNDLKALKWIHTRVVDSYVVENKVIQEKKAIEAREKEVNGAAAEKMEERLLESTELADNHQSALPTDNQMMENPTTVTNGEPKKRKTKGTGDLALKTLLKKYLDTDIQNRGNKGHDSLEDATAARDLVHWMVMRRLQENYSGMV</sequence>
<evidence type="ECO:0000313" key="9">
    <source>
        <dbReference type="Proteomes" id="UP000676310"/>
    </source>
</evidence>
<dbReference type="InterPro" id="IPR012337">
    <property type="entry name" value="RNaseH-like_sf"/>
</dbReference>
<evidence type="ECO:0000313" key="8">
    <source>
        <dbReference type="EMBL" id="CAG5147141.1"/>
    </source>
</evidence>
<protein>
    <recommendedName>
        <fullName evidence="7">Exonuclease domain-containing protein</fullName>
    </recommendedName>
</protein>
<dbReference type="OrthoDB" id="16516at2759"/>
<dbReference type="AlphaFoldDB" id="A0A8J2I0Z4"/>
<dbReference type="Gene3D" id="3.30.420.10">
    <property type="entry name" value="Ribonuclease H-like superfamily/Ribonuclease H"/>
    <property type="match status" value="1"/>
</dbReference>
<dbReference type="InterPro" id="IPR047021">
    <property type="entry name" value="REXO1/3/4-like"/>
</dbReference>
<dbReference type="GO" id="GO:0003676">
    <property type="term" value="F:nucleic acid binding"/>
    <property type="evidence" value="ECO:0007669"/>
    <property type="project" value="InterPro"/>
</dbReference>
<dbReference type="InterPro" id="IPR013520">
    <property type="entry name" value="Ribonucl_H"/>
</dbReference>
<accession>A0A8J2I0Z4</accession>
<dbReference type="PANTHER" id="PTHR12801">
    <property type="entry name" value="RNA EXONUCLEASE REXO1 / RECO3 FAMILY MEMBER-RELATED"/>
    <property type="match status" value="1"/>
</dbReference>
<keyword evidence="2" id="KW-0540">Nuclease</keyword>
<comment type="caution">
    <text evidence="8">The sequence shown here is derived from an EMBL/GenBank/DDBJ whole genome shotgun (WGS) entry which is preliminary data.</text>
</comment>
<name>A0A8J2I0Z4_9PLEO</name>
<evidence type="ECO:0000256" key="2">
    <source>
        <dbReference type="ARBA" id="ARBA00022722"/>
    </source>
</evidence>
<reference evidence="8" key="1">
    <citation type="submission" date="2021-05" db="EMBL/GenBank/DDBJ databases">
        <authorList>
            <person name="Stam R."/>
        </authorList>
    </citation>
    <scope>NUCLEOTIDE SEQUENCE</scope>
    <source>
        <strain evidence="8">CS162</strain>
    </source>
</reference>
<evidence type="ECO:0000259" key="7">
    <source>
        <dbReference type="SMART" id="SM00479"/>
    </source>
</evidence>
<proteinExistence type="predicted"/>
<dbReference type="GO" id="GO:0004527">
    <property type="term" value="F:exonuclease activity"/>
    <property type="evidence" value="ECO:0007669"/>
    <property type="project" value="UniProtKB-KW"/>
</dbReference>
<dbReference type="GO" id="GO:0005634">
    <property type="term" value="C:nucleus"/>
    <property type="evidence" value="ECO:0007669"/>
    <property type="project" value="TreeGrafter"/>
</dbReference>
<dbReference type="RefSeq" id="XP_043165527.1">
    <property type="nucleotide sequence ID" value="XM_043309592.1"/>
</dbReference>
<evidence type="ECO:0000256" key="1">
    <source>
        <dbReference type="ARBA" id="ARBA00022552"/>
    </source>
</evidence>